<accession>A0AAD7DHJ2</accession>
<reference evidence="2" key="1">
    <citation type="submission" date="2023-03" db="EMBL/GenBank/DDBJ databases">
        <title>Massive genome expansion in bonnet fungi (Mycena s.s.) driven by repeated elements and novel gene families across ecological guilds.</title>
        <authorList>
            <consortium name="Lawrence Berkeley National Laboratory"/>
            <person name="Harder C.B."/>
            <person name="Miyauchi S."/>
            <person name="Viragh M."/>
            <person name="Kuo A."/>
            <person name="Thoen E."/>
            <person name="Andreopoulos B."/>
            <person name="Lu D."/>
            <person name="Skrede I."/>
            <person name="Drula E."/>
            <person name="Henrissat B."/>
            <person name="Morin E."/>
            <person name="Kohler A."/>
            <person name="Barry K."/>
            <person name="LaButti K."/>
            <person name="Morin E."/>
            <person name="Salamov A."/>
            <person name="Lipzen A."/>
            <person name="Mereny Z."/>
            <person name="Hegedus B."/>
            <person name="Baldrian P."/>
            <person name="Stursova M."/>
            <person name="Weitz H."/>
            <person name="Taylor A."/>
            <person name="Grigoriev I.V."/>
            <person name="Nagy L.G."/>
            <person name="Martin F."/>
            <person name="Kauserud H."/>
        </authorList>
    </citation>
    <scope>NUCLEOTIDE SEQUENCE</scope>
    <source>
        <strain evidence="2">CBHHK067</strain>
    </source>
</reference>
<feature type="region of interest" description="Disordered" evidence="1">
    <location>
        <begin position="257"/>
        <end position="287"/>
    </location>
</feature>
<proteinExistence type="predicted"/>
<comment type="caution">
    <text evidence="2">The sequence shown here is derived from an EMBL/GenBank/DDBJ whole genome shotgun (WGS) entry which is preliminary data.</text>
</comment>
<keyword evidence="3" id="KW-1185">Reference proteome</keyword>
<dbReference type="AlphaFoldDB" id="A0AAD7DHJ2"/>
<feature type="compositionally biased region" description="Basic and acidic residues" evidence="1">
    <location>
        <begin position="112"/>
        <end position="122"/>
    </location>
</feature>
<dbReference type="EMBL" id="JARKIE010000055">
    <property type="protein sequence ID" value="KAJ7691925.1"/>
    <property type="molecule type" value="Genomic_DNA"/>
</dbReference>
<feature type="region of interest" description="Disordered" evidence="1">
    <location>
        <begin position="180"/>
        <end position="211"/>
    </location>
</feature>
<organism evidence="2 3">
    <name type="scientific">Mycena rosella</name>
    <name type="common">Pink bonnet</name>
    <name type="synonym">Agaricus rosellus</name>
    <dbReference type="NCBI Taxonomy" id="1033263"/>
    <lineage>
        <taxon>Eukaryota</taxon>
        <taxon>Fungi</taxon>
        <taxon>Dikarya</taxon>
        <taxon>Basidiomycota</taxon>
        <taxon>Agaricomycotina</taxon>
        <taxon>Agaricomycetes</taxon>
        <taxon>Agaricomycetidae</taxon>
        <taxon>Agaricales</taxon>
        <taxon>Marasmiineae</taxon>
        <taxon>Mycenaceae</taxon>
        <taxon>Mycena</taxon>
    </lineage>
</organism>
<feature type="compositionally biased region" description="Gly residues" evidence="1">
    <location>
        <begin position="66"/>
        <end position="91"/>
    </location>
</feature>
<gene>
    <name evidence="2" type="ORF">B0H17DRAFT_1062197</name>
</gene>
<protein>
    <submittedName>
        <fullName evidence="2">Uncharacterized protein</fullName>
    </submittedName>
</protein>
<name>A0AAD7DHJ2_MYCRO</name>
<feature type="compositionally biased region" description="Gly residues" evidence="1">
    <location>
        <begin position="98"/>
        <end position="110"/>
    </location>
</feature>
<feature type="compositionally biased region" description="Basic residues" evidence="1">
    <location>
        <begin position="180"/>
        <end position="201"/>
    </location>
</feature>
<evidence type="ECO:0000313" key="3">
    <source>
        <dbReference type="Proteomes" id="UP001221757"/>
    </source>
</evidence>
<dbReference type="Proteomes" id="UP001221757">
    <property type="component" value="Unassembled WGS sequence"/>
</dbReference>
<evidence type="ECO:0000313" key="2">
    <source>
        <dbReference type="EMBL" id="KAJ7691925.1"/>
    </source>
</evidence>
<feature type="region of interest" description="Disordered" evidence="1">
    <location>
        <begin position="33"/>
        <end position="122"/>
    </location>
</feature>
<feature type="compositionally biased region" description="Gly residues" evidence="1">
    <location>
        <begin position="33"/>
        <end position="44"/>
    </location>
</feature>
<evidence type="ECO:0000256" key="1">
    <source>
        <dbReference type="SAM" id="MobiDB-lite"/>
    </source>
</evidence>
<sequence>MRAPRAPAAEAPVARGAERLCVRADGLRALVAGGGEVGARGARGGVAAREAKRKGRGRGEEEGRGAVCGGRGARGGARGRGGGGGRTGRAGGARALRRGGGQGGVRGGAFAGDRERRGRGRVDDVELRAPREDAAHLERLLVVDVVAHHPGGVGVVVVRGGAGAVGARGLVFLRCGSGRRRGRRGRRRRGGRQAALGRRRGHLDELDDADGGGCEEVGGELVVEVRVQAEAGRRGRGVEERGVHHLGRSLVVGRYRCRSVGRSRQRQPGPKSQNQKHPQPSPARPFI</sequence>